<sequence length="845" mass="90593">MKLTTHPLLPLLASVLTANAFQFPDCVNGPLAKSKACDVTGTAPERAASLVDQLTIDEKLVNLVDQALGASRLGLPKYAWWSEGLHGVAGSPGVKFNTTGYPFSYATSFANAINLGASFDDDLVYEVGTAISTEARAFANFGFGGLDYWTPNVNPYKDPRWGRGAETPGEDPLHIKGYVKAILAGLEGNETVRKVIATCKHYAAYDLERWHGLTRYEFEAIVTLQDLSEYYLPPFQQCARDSKVGSIMCSYNALTIRDMASGKPDEEINLTTAQPACAKPYLMTILRDHWNWTEHNNYITSDCNAILDFLPDNHNFSQTPAEAAAAAYKAGTDTVCEVSGSPLTDVVGAYNQSLLPEAVIDTALRRLYEGLIRAGYLDHGRSSAVAGGDGGSFSSPAYDALNWEDVNTPSTQELALRSATEGIVLLKNAGSLLPLDFSGKKVALIGHWANATGTMRGPYSGIPPFYHNPLYAAQQLNLSFSYANGPVVNASDPDTWTAPALAAAEGADVVLYFGGTDTTVASEDLDRESIAWPETQMQLLSELAGLGKPLVVIQLGDQVDDSSLLNNGNVSSILWVGYPGQSGGTAVFDVLTGKKAPAGRLPVTQYPEGYVDEVPLTEMALRPFNYSSSSNLEQEVSVQGRGSLTIQPRSTPGNKTLSSPGRTYKWYSSPVLPFGYGLHYTTFNVSLSLSSSNASSSSSSPSFSIPSLLTPCTATHLDLCPFSPSANSALSVSITNTGTHTSDYVVLLFLSGEFGPKPYPLKTLVSYKRVKDIKPGETVTVKDVPVSLGAISRVDGDGNTVLYPGTYRFVVDVDGSQGVERGEEVVVELVGDEAVLDEFPQPPKE</sequence>
<evidence type="ECO:0000256" key="1">
    <source>
        <dbReference type="ARBA" id="ARBA00004851"/>
    </source>
</evidence>
<dbReference type="Proteomes" id="UP000001805">
    <property type="component" value="Chromosome 1, Linkage Group I"/>
</dbReference>
<dbReference type="InterPro" id="IPR036962">
    <property type="entry name" value="Glyco_hydro_3_N_sf"/>
</dbReference>
<evidence type="ECO:0000313" key="15">
    <source>
        <dbReference type="Proteomes" id="UP000001805"/>
    </source>
</evidence>
<keyword evidence="7" id="KW-0119">Carbohydrate metabolism</keyword>
<evidence type="ECO:0000256" key="8">
    <source>
        <dbReference type="ARBA" id="ARBA00023295"/>
    </source>
</evidence>
<comment type="catalytic activity">
    <reaction evidence="10">
        <text>Hydrolysis of (1-&gt;4)-beta-D-xylans, to remove successive D-xylose residues from the non-reducing termini.</text>
        <dbReference type="EC" id="3.2.1.37"/>
    </reaction>
</comment>
<dbReference type="KEGG" id="ncr:NCU00709"/>
<dbReference type="GO" id="GO:0046556">
    <property type="term" value="F:alpha-L-arabinofuranosidase activity"/>
    <property type="evidence" value="ECO:0000318"/>
    <property type="project" value="GO_Central"/>
</dbReference>
<dbReference type="InterPro" id="IPR036881">
    <property type="entry name" value="Glyco_hydro_3_C_sf"/>
</dbReference>
<evidence type="ECO:0000313" key="14">
    <source>
        <dbReference type="EMBL" id="EAA35307.3"/>
    </source>
</evidence>
<dbReference type="EMBL" id="CM002236">
    <property type="protein sequence ID" value="EAA35307.3"/>
    <property type="molecule type" value="Genomic_DNA"/>
</dbReference>
<protein>
    <recommendedName>
        <fullName evidence="11">xylan 1,4-beta-xylosidase</fullName>
        <ecNumber evidence="11">3.2.1.37</ecNumber>
    </recommendedName>
</protein>
<dbReference type="InParanoid" id="Q7SET7"/>
<dbReference type="Pfam" id="PF01915">
    <property type="entry name" value="Glyco_hydro_3_C"/>
    <property type="match status" value="1"/>
</dbReference>
<evidence type="ECO:0000256" key="11">
    <source>
        <dbReference type="ARBA" id="ARBA00026107"/>
    </source>
</evidence>
<dbReference type="STRING" id="367110.Q7SET7"/>
<dbReference type="InterPro" id="IPR017853">
    <property type="entry name" value="GH"/>
</dbReference>
<dbReference type="InterPro" id="IPR001764">
    <property type="entry name" value="Glyco_hydro_3_N"/>
</dbReference>
<name>Q7SET7_NEUCR</name>
<dbReference type="GO" id="GO:0031222">
    <property type="term" value="P:arabinan catabolic process"/>
    <property type="evidence" value="ECO:0000318"/>
    <property type="project" value="GO_Central"/>
</dbReference>
<dbReference type="OrthoDB" id="47059at2759"/>
<accession>Q7SET7</accession>
<keyword evidence="8" id="KW-0326">Glycosidase</keyword>
<evidence type="ECO:0000256" key="10">
    <source>
        <dbReference type="ARBA" id="ARBA00024574"/>
    </source>
</evidence>
<feature type="domain" description="Fibronectin type III-like" evidence="13">
    <location>
        <begin position="744"/>
        <end position="815"/>
    </location>
</feature>
<dbReference type="SUPFAM" id="SSF51445">
    <property type="entry name" value="(Trans)glycosidases"/>
    <property type="match status" value="1"/>
</dbReference>
<comment type="pathway">
    <text evidence="1">Glycan degradation; xylan degradation.</text>
</comment>
<dbReference type="PANTHER" id="PTHR42721">
    <property type="entry name" value="SUGAR HYDROLASE-RELATED"/>
    <property type="match status" value="1"/>
</dbReference>
<dbReference type="GO" id="GO:0045493">
    <property type="term" value="P:xylan catabolic process"/>
    <property type="evidence" value="ECO:0000318"/>
    <property type="project" value="GO_Central"/>
</dbReference>
<feature type="signal peptide" evidence="12">
    <location>
        <begin position="1"/>
        <end position="20"/>
    </location>
</feature>
<dbReference type="Pfam" id="PF14310">
    <property type="entry name" value="Fn3-like"/>
    <property type="match status" value="1"/>
</dbReference>
<evidence type="ECO:0000259" key="13">
    <source>
        <dbReference type="SMART" id="SM01217"/>
    </source>
</evidence>
<dbReference type="PANTHER" id="PTHR42721:SF3">
    <property type="entry name" value="BETA-D-XYLOSIDASE 5-RELATED"/>
    <property type="match status" value="1"/>
</dbReference>
<dbReference type="GO" id="GO:0009044">
    <property type="term" value="F:xylan 1,4-beta-xylosidase activity"/>
    <property type="evidence" value="ECO:0000318"/>
    <property type="project" value="GO_Central"/>
</dbReference>
<evidence type="ECO:0000256" key="3">
    <source>
        <dbReference type="ARBA" id="ARBA00022651"/>
    </source>
</evidence>
<organism evidence="14 15">
    <name type="scientific">Neurospora crassa (strain ATCC 24698 / 74-OR23-1A / CBS 708.71 / DSM 1257 / FGSC 987)</name>
    <dbReference type="NCBI Taxonomy" id="367110"/>
    <lineage>
        <taxon>Eukaryota</taxon>
        <taxon>Fungi</taxon>
        <taxon>Dikarya</taxon>
        <taxon>Ascomycota</taxon>
        <taxon>Pezizomycotina</taxon>
        <taxon>Sordariomycetes</taxon>
        <taxon>Sordariomycetidae</taxon>
        <taxon>Sordariales</taxon>
        <taxon>Sordariaceae</taxon>
        <taxon>Neurospora</taxon>
    </lineage>
</organism>
<evidence type="ECO:0000256" key="4">
    <source>
        <dbReference type="ARBA" id="ARBA00022729"/>
    </source>
</evidence>
<dbReference type="HOGENOM" id="CLU_004542_5_3_1"/>
<dbReference type="Pfam" id="PF00933">
    <property type="entry name" value="Glyco_hydro_3"/>
    <property type="match status" value="1"/>
</dbReference>
<evidence type="ECO:0000256" key="9">
    <source>
        <dbReference type="ARBA" id="ARBA00023326"/>
    </source>
</evidence>
<evidence type="ECO:0000256" key="5">
    <source>
        <dbReference type="ARBA" id="ARBA00022801"/>
    </source>
</evidence>
<dbReference type="FunFam" id="3.40.50.1700:FF:000028">
    <property type="entry name" value="Glycoside hydrolase"/>
    <property type="match status" value="1"/>
</dbReference>
<dbReference type="UniPathway" id="UPA00114"/>
<keyword evidence="9" id="KW-0624">Polysaccharide degradation</keyword>
<feature type="chain" id="PRO_5004291259" description="xylan 1,4-beta-xylosidase" evidence="12">
    <location>
        <begin position="21"/>
        <end position="845"/>
    </location>
</feature>
<dbReference type="VEuPathDB" id="FungiDB:NCU00709"/>
<dbReference type="GeneID" id="3880694"/>
<keyword evidence="4 12" id="KW-0732">Signal</keyword>
<dbReference type="SMART" id="SM01217">
    <property type="entry name" value="Fn3_like"/>
    <property type="match status" value="1"/>
</dbReference>
<dbReference type="PaxDb" id="5141-EFNCRP00000000662"/>
<dbReference type="AlphaFoldDB" id="Q7SET7"/>
<keyword evidence="3" id="KW-0858">Xylan degradation</keyword>
<dbReference type="Gene3D" id="3.20.20.300">
    <property type="entry name" value="Glycoside hydrolase, family 3, N-terminal domain"/>
    <property type="match status" value="1"/>
</dbReference>
<evidence type="ECO:0000256" key="7">
    <source>
        <dbReference type="ARBA" id="ARBA00023277"/>
    </source>
</evidence>
<gene>
    <name evidence="14" type="primary">gh3-8</name>
    <name evidence="14" type="ORF">NCU00709</name>
</gene>
<dbReference type="SMR" id="Q7SET7"/>
<keyword evidence="15" id="KW-1185">Reference proteome</keyword>
<reference evidence="14 15" key="1">
    <citation type="journal article" date="2003" name="Nature">
        <title>The genome sequence of the filamentous fungus Neurospora crassa.</title>
        <authorList>
            <person name="Galagan J.E."/>
            <person name="Calvo S.E."/>
            <person name="Borkovich K.A."/>
            <person name="Selker E.U."/>
            <person name="Read N.D."/>
            <person name="Jaffe D."/>
            <person name="FitzHugh W."/>
            <person name="Ma L.J."/>
            <person name="Smirnov S."/>
            <person name="Purcell S."/>
            <person name="Rehman B."/>
            <person name="Elkins T."/>
            <person name="Engels R."/>
            <person name="Wang S."/>
            <person name="Nielsen C.B."/>
            <person name="Butler J."/>
            <person name="Endrizzi M."/>
            <person name="Qui D."/>
            <person name="Ianakiev P."/>
            <person name="Bell-Pedersen D."/>
            <person name="Nelson M.A."/>
            <person name="Werner-Washburne M."/>
            <person name="Selitrennikoff C.P."/>
            <person name="Kinsey J.A."/>
            <person name="Braun E.L."/>
            <person name="Zelter A."/>
            <person name="Schulte U."/>
            <person name="Kothe G.O."/>
            <person name="Jedd G."/>
            <person name="Mewes W."/>
            <person name="Staben C."/>
            <person name="Marcotte E."/>
            <person name="Greenberg D."/>
            <person name="Roy A."/>
            <person name="Foley K."/>
            <person name="Naylor J."/>
            <person name="Stange-Thomann N."/>
            <person name="Barrett R."/>
            <person name="Gnerre S."/>
            <person name="Kamal M."/>
            <person name="Kamvysselis M."/>
            <person name="Mauceli E."/>
            <person name="Bielke C."/>
            <person name="Rudd S."/>
            <person name="Frishman D."/>
            <person name="Krystofova S."/>
            <person name="Rasmussen C."/>
            <person name="Metzenberg R.L."/>
            <person name="Perkins D.D."/>
            <person name="Kroken S."/>
            <person name="Cogoni C."/>
            <person name="Macino G."/>
            <person name="Catcheside D."/>
            <person name="Li W."/>
            <person name="Pratt R.J."/>
            <person name="Osmani S.A."/>
            <person name="DeSouza C.P."/>
            <person name="Glass L."/>
            <person name="Orbach M.J."/>
            <person name="Berglund J.A."/>
            <person name="Voelker R."/>
            <person name="Yarden O."/>
            <person name="Plamann M."/>
            <person name="Seiler S."/>
            <person name="Dunlap J."/>
            <person name="Radford A."/>
            <person name="Aramayo R."/>
            <person name="Natvig D.O."/>
            <person name="Alex L.A."/>
            <person name="Mannhaupt G."/>
            <person name="Ebbole D.J."/>
            <person name="Freitag M."/>
            <person name="Paulsen I."/>
            <person name="Sachs M.S."/>
            <person name="Lander E.S."/>
            <person name="Nusbaum C."/>
            <person name="Birren B."/>
        </authorList>
    </citation>
    <scope>NUCLEOTIDE SEQUENCE [LARGE SCALE GENOMIC DNA]</scope>
    <source>
        <strain evidence="15">ATCC 24698 / 74-OR23-1A / CBS 708.71 / DSM 1257 / FGSC 987</strain>
    </source>
</reference>
<keyword evidence="6" id="KW-0325">Glycoprotein</keyword>
<evidence type="ECO:0000256" key="12">
    <source>
        <dbReference type="SAM" id="SignalP"/>
    </source>
</evidence>
<proteinExistence type="inferred from homology"/>
<dbReference type="FunFam" id="3.20.20.300:FF:000013">
    <property type="entry name" value="Probable exo-1,4-beta-xylosidase xlnD"/>
    <property type="match status" value="1"/>
</dbReference>
<dbReference type="InterPro" id="IPR044993">
    <property type="entry name" value="BXL"/>
</dbReference>
<dbReference type="RefSeq" id="XP_964543.3">
    <property type="nucleotide sequence ID" value="XM_959450.3"/>
</dbReference>
<evidence type="ECO:0000256" key="2">
    <source>
        <dbReference type="ARBA" id="ARBA00005336"/>
    </source>
</evidence>
<dbReference type="InterPro" id="IPR002772">
    <property type="entry name" value="Glyco_hydro_3_C"/>
</dbReference>
<dbReference type="Gene3D" id="2.60.40.10">
    <property type="entry name" value="Immunoglobulins"/>
    <property type="match status" value="1"/>
</dbReference>
<dbReference type="InterPro" id="IPR026891">
    <property type="entry name" value="Fn3-like"/>
</dbReference>
<dbReference type="EC" id="3.2.1.37" evidence="11"/>
<dbReference type="FunFam" id="2.60.40.10:FF:003190">
    <property type="entry name" value="Glycoside hydrolase"/>
    <property type="match status" value="1"/>
</dbReference>
<dbReference type="Gene3D" id="3.40.50.1700">
    <property type="entry name" value="Glycoside hydrolase family 3 C-terminal domain"/>
    <property type="match status" value="1"/>
</dbReference>
<keyword evidence="5" id="KW-0378">Hydrolase</keyword>
<comment type="similarity">
    <text evidence="2">Belongs to the glycosyl hydrolase 3 family.</text>
</comment>
<evidence type="ECO:0000256" key="6">
    <source>
        <dbReference type="ARBA" id="ARBA00023180"/>
    </source>
</evidence>
<dbReference type="InterPro" id="IPR013783">
    <property type="entry name" value="Ig-like_fold"/>
</dbReference>
<dbReference type="SUPFAM" id="SSF52279">
    <property type="entry name" value="Beta-D-glucan exohydrolase, C-terminal domain"/>
    <property type="match status" value="1"/>
</dbReference>